<feature type="repeat" description="WD" evidence="6">
    <location>
        <begin position="148"/>
        <end position="189"/>
    </location>
</feature>
<dbReference type="PROSITE" id="PS50082">
    <property type="entry name" value="WD_REPEATS_2"/>
    <property type="match status" value="7"/>
</dbReference>
<feature type="compositionally biased region" description="Acidic residues" evidence="7">
    <location>
        <begin position="349"/>
        <end position="359"/>
    </location>
</feature>
<dbReference type="Pfam" id="PF25172">
    <property type="entry name" value="Beta-prop_WDR3_2nd"/>
    <property type="match status" value="1"/>
</dbReference>
<keyword evidence="10" id="KW-1185">Reference proteome</keyword>
<dbReference type="SUPFAM" id="SSF50978">
    <property type="entry name" value="WD40 repeat-like"/>
    <property type="match status" value="2"/>
</dbReference>
<keyword evidence="4" id="KW-0539">Nucleus</keyword>
<feature type="compositionally biased region" description="Low complexity" evidence="7">
    <location>
        <begin position="329"/>
        <end position="341"/>
    </location>
</feature>
<dbReference type="GO" id="GO:0030515">
    <property type="term" value="F:snoRNA binding"/>
    <property type="evidence" value="ECO:0007669"/>
    <property type="project" value="TreeGrafter"/>
</dbReference>
<protein>
    <recommendedName>
        <fullName evidence="8">Small-subunit processome Utp12 domain-containing protein</fullName>
    </recommendedName>
</protein>
<feature type="repeat" description="WD" evidence="6">
    <location>
        <begin position="636"/>
        <end position="677"/>
    </location>
</feature>
<evidence type="ECO:0000256" key="5">
    <source>
        <dbReference type="ARBA" id="ARBA00038229"/>
    </source>
</evidence>
<feature type="compositionally biased region" description="Basic and acidic residues" evidence="7">
    <location>
        <begin position="573"/>
        <end position="583"/>
    </location>
</feature>
<comment type="similarity">
    <text evidence="5">Belongs to the WD repeat WDR3/UTP12 family.</text>
</comment>
<dbReference type="AlphaFoldDB" id="A0A0D2JZJ6"/>
<dbReference type="GO" id="GO:0034388">
    <property type="term" value="C:Pwp2p-containing subcomplex of 90S preribosome"/>
    <property type="evidence" value="ECO:0007669"/>
    <property type="project" value="TreeGrafter"/>
</dbReference>
<dbReference type="KEGG" id="mng:MNEG_4018"/>
<keyword evidence="2 6" id="KW-0853">WD repeat</keyword>
<dbReference type="Gene3D" id="2.130.10.10">
    <property type="entry name" value="YVTN repeat-like/Quinoprotein amine dehydrogenase"/>
    <property type="match status" value="3"/>
</dbReference>
<evidence type="ECO:0000256" key="4">
    <source>
        <dbReference type="ARBA" id="ARBA00023242"/>
    </source>
</evidence>
<feature type="region of interest" description="Disordered" evidence="7">
    <location>
        <begin position="225"/>
        <end position="261"/>
    </location>
</feature>
<dbReference type="FunFam" id="2.130.10.10:FF:000157">
    <property type="entry name" value="WD repeat domain 3"/>
    <property type="match status" value="1"/>
</dbReference>
<dbReference type="PRINTS" id="PR00320">
    <property type="entry name" value="GPROTEINBRPT"/>
</dbReference>
<dbReference type="InterPro" id="IPR015943">
    <property type="entry name" value="WD40/YVTN_repeat-like_dom_sf"/>
</dbReference>
<dbReference type="GO" id="GO:0030490">
    <property type="term" value="P:maturation of SSU-rRNA"/>
    <property type="evidence" value="ECO:0007669"/>
    <property type="project" value="TreeGrafter"/>
</dbReference>
<gene>
    <name evidence="9" type="ORF">MNEG_4018</name>
</gene>
<feature type="region of interest" description="Disordered" evidence="7">
    <location>
        <begin position="549"/>
        <end position="584"/>
    </location>
</feature>
<feature type="region of interest" description="Disordered" evidence="7">
    <location>
        <begin position="298"/>
        <end position="359"/>
    </location>
</feature>
<feature type="repeat" description="WD" evidence="6">
    <location>
        <begin position="71"/>
        <end position="105"/>
    </location>
</feature>
<name>A0A0D2JZJ6_9CHLO</name>
<feature type="repeat" description="WD" evidence="6">
    <location>
        <begin position="106"/>
        <end position="139"/>
    </location>
</feature>
<evidence type="ECO:0000256" key="6">
    <source>
        <dbReference type="PROSITE-ProRule" id="PRU00221"/>
    </source>
</evidence>
<dbReference type="Pfam" id="PF25173">
    <property type="entry name" value="Beta-prop_WDR3_1st"/>
    <property type="match status" value="1"/>
</dbReference>
<proteinExistence type="inferred from homology"/>
<dbReference type="STRING" id="145388.A0A0D2JZJ6"/>
<dbReference type="PANTHER" id="PTHR19853:SF0">
    <property type="entry name" value="WD REPEAT-CONTAINING PROTEIN 3"/>
    <property type="match status" value="1"/>
</dbReference>
<dbReference type="CDD" id="cd00200">
    <property type="entry name" value="WD40"/>
    <property type="match status" value="2"/>
</dbReference>
<dbReference type="FunFam" id="2.130.10.10:FF:000178">
    <property type="entry name" value="WD repeat domain 3"/>
    <property type="match status" value="1"/>
</dbReference>
<dbReference type="PROSITE" id="PS50294">
    <property type="entry name" value="WD_REPEATS_REGION"/>
    <property type="match status" value="7"/>
</dbReference>
<evidence type="ECO:0000313" key="9">
    <source>
        <dbReference type="EMBL" id="KIZ03938.1"/>
    </source>
</evidence>
<feature type="compositionally biased region" description="Basic residues" evidence="7">
    <location>
        <begin position="302"/>
        <end position="312"/>
    </location>
</feature>
<dbReference type="InterPro" id="IPR020472">
    <property type="entry name" value="WD40_PAC1"/>
</dbReference>
<dbReference type="InterPro" id="IPR007148">
    <property type="entry name" value="SSU_processome_Utp12"/>
</dbReference>
<dbReference type="GeneID" id="25736896"/>
<dbReference type="RefSeq" id="XP_013902957.1">
    <property type="nucleotide sequence ID" value="XM_014047503.1"/>
</dbReference>
<dbReference type="InterPro" id="IPR019775">
    <property type="entry name" value="WD40_repeat_CS"/>
</dbReference>
<feature type="repeat" description="WD" evidence="6">
    <location>
        <begin position="678"/>
        <end position="719"/>
    </location>
</feature>
<sequence>MVKAYLRYEPTGAFGVISSSANVAYDNCGRFLITAALESVAVWNVKQGVQAKSLTTATASSSAAPRAAPEVTQLARAPGGNLLAAGYSDGSIRLWDLATGDCAVTLQGHKSAVTALRFGRSGALLASGANDTDVIVWDVVGEAGVVRLRGHKGAVTDVVVIESAGKLVSSGKDGAVRVWDLTTQHCCQVVGGAKGEVWSMDVDPSETRLVTAAADLELRVYALQQQQQQQDGREGGPTAAGDGDRGRSTAHDFLRPMGSVRRQAQERAARVRYDASGSLLGCLVAGKSLELFSVRAQDEARKRMKRRKKRRVEKQASKAARAGGGADGADGAADAGAAARGRQQHEGGEEGDGGDEEGGGVELLQAADELAPMLMVLSKHKIKSFAFAPGDMRHKGCVAQVALGLADNSVEIVDVKPDSFEVRQRLDQGGHRGDVRALALSSDDASLISTSSAGSKVWNPTSGACVGTLEGGYGLCCMFAPGNRHAVVGTKEGTLEVYDVGACQRIHVEAAHTGPVWSLAALPDRSGFVSGSADKTVKFWTWAVAEGGAGGADAKKGKKGKKSGADADGQGEEQERGGKEGGGGRRLALALTRQLDMAEDVLSVRASPDGRLLAVALLDSTIKVYYLDSLKFFLSLYGHKLPVLSMDISSDSTLLVSGSADKNIKVWGLDFGDCHRSLFAHQDAVTAVAFVRDTHYAFSAGKDRAVKYWDLDRFEMLLELPGHHGEVWALALSAYGDFLVSGSHDRSLRRWERTTEPFFVEEEKEKRLESLFESDLEQQQAAAEREAAAGAAGGDAGGAALPAGRRTLESVGAADGIVDSLDVAANEERKEAEHAAAVAEAAAAAAAAAEADGAGPAERRRRVAAAKAAVKRPAANPLMLGLRPGDYVLRCVAGVRSGDLEQALLLLPFADALRLMGYLSDWLQQGAQVELCCRAASLLLRLHHAQLVATPAARGTLVALQGRLRRAAQGLKDTLGFNVAALRHLRRAAGEAAGADAGAGVTAARRQLLGAKGG</sequence>
<feature type="repeat" description="WD" evidence="6">
    <location>
        <begin position="720"/>
        <end position="752"/>
    </location>
</feature>
<dbReference type="EMBL" id="KK100755">
    <property type="protein sequence ID" value="KIZ03938.1"/>
    <property type="molecule type" value="Genomic_DNA"/>
</dbReference>
<feature type="repeat" description="WD" evidence="6">
    <location>
        <begin position="509"/>
        <end position="540"/>
    </location>
</feature>
<evidence type="ECO:0000256" key="2">
    <source>
        <dbReference type="ARBA" id="ARBA00022574"/>
    </source>
</evidence>
<dbReference type="InterPro" id="IPR051570">
    <property type="entry name" value="TBC1_cilium_biogenesis"/>
</dbReference>
<dbReference type="InterPro" id="IPR001680">
    <property type="entry name" value="WD40_rpt"/>
</dbReference>
<reference evidence="9 10" key="1">
    <citation type="journal article" date="2013" name="BMC Genomics">
        <title>Reconstruction of the lipid metabolism for the microalga Monoraphidium neglectum from its genome sequence reveals characteristics suitable for biofuel production.</title>
        <authorList>
            <person name="Bogen C."/>
            <person name="Al-Dilaimi A."/>
            <person name="Albersmeier A."/>
            <person name="Wichmann J."/>
            <person name="Grundmann M."/>
            <person name="Rupp O."/>
            <person name="Lauersen K.J."/>
            <person name="Blifernez-Klassen O."/>
            <person name="Kalinowski J."/>
            <person name="Goesmann A."/>
            <person name="Mussgnug J.H."/>
            <person name="Kruse O."/>
        </authorList>
    </citation>
    <scope>NUCLEOTIDE SEQUENCE [LARGE SCALE GENOMIC DNA]</scope>
    <source>
        <strain evidence="9 10">SAG 48.87</strain>
    </source>
</reference>
<keyword evidence="3" id="KW-0677">Repeat</keyword>
<evidence type="ECO:0000259" key="8">
    <source>
        <dbReference type="Pfam" id="PF04003"/>
    </source>
</evidence>
<dbReference type="PANTHER" id="PTHR19853">
    <property type="entry name" value="WD REPEAT CONTAINING PROTEIN 3 WDR3"/>
    <property type="match status" value="1"/>
</dbReference>
<evidence type="ECO:0000256" key="3">
    <source>
        <dbReference type="ARBA" id="ARBA00022737"/>
    </source>
</evidence>
<evidence type="ECO:0000256" key="7">
    <source>
        <dbReference type="SAM" id="MobiDB-lite"/>
    </source>
</evidence>
<feature type="domain" description="Small-subunit processome Utp12" evidence="8">
    <location>
        <begin position="886"/>
        <end position="986"/>
    </location>
</feature>
<dbReference type="Pfam" id="PF04003">
    <property type="entry name" value="Utp12"/>
    <property type="match status" value="1"/>
</dbReference>
<accession>A0A0D2JZJ6</accession>
<organism evidence="9 10">
    <name type="scientific">Monoraphidium neglectum</name>
    <dbReference type="NCBI Taxonomy" id="145388"/>
    <lineage>
        <taxon>Eukaryota</taxon>
        <taxon>Viridiplantae</taxon>
        <taxon>Chlorophyta</taxon>
        <taxon>core chlorophytes</taxon>
        <taxon>Chlorophyceae</taxon>
        <taxon>CS clade</taxon>
        <taxon>Sphaeropleales</taxon>
        <taxon>Selenastraceae</taxon>
        <taxon>Monoraphidium</taxon>
    </lineage>
</organism>
<dbReference type="Proteomes" id="UP000054498">
    <property type="component" value="Unassembled WGS sequence"/>
</dbReference>
<dbReference type="GO" id="GO:0032040">
    <property type="term" value="C:small-subunit processome"/>
    <property type="evidence" value="ECO:0007669"/>
    <property type="project" value="TreeGrafter"/>
</dbReference>
<evidence type="ECO:0000256" key="1">
    <source>
        <dbReference type="ARBA" id="ARBA00004604"/>
    </source>
</evidence>
<dbReference type="PROSITE" id="PS00678">
    <property type="entry name" value="WD_REPEATS_1"/>
    <property type="match status" value="3"/>
</dbReference>
<dbReference type="InterPro" id="IPR036322">
    <property type="entry name" value="WD40_repeat_dom_sf"/>
</dbReference>
<comment type="subcellular location">
    <subcellularLocation>
        <location evidence="1">Nucleus</location>
        <location evidence="1">Nucleolus</location>
    </subcellularLocation>
</comment>
<dbReference type="SMART" id="SM00320">
    <property type="entry name" value="WD40"/>
    <property type="match status" value="11"/>
</dbReference>
<evidence type="ECO:0000313" key="10">
    <source>
        <dbReference type="Proteomes" id="UP000054498"/>
    </source>
</evidence>
<dbReference type="OrthoDB" id="407922at2759"/>
<feature type="compositionally biased region" description="Basic and acidic residues" evidence="7">
    <location>
        <begin position="242"/>
        <end position="254"/>
    </location>
</feature>